<name>A0A9J8D7V0_CYPCA</name>
<evidence type="ECO:0000256" key="1">
    <source>
        <dbReference type="ARBA" id="ARBA00004123"/>
    </source>
</evidence>
<feature type="compositionally biased region" description="Basic and acidic residues" evidence="6">
    <location>
        <begin position="97"/>
        <end position="109"/>
    </location>
</feature>
<reference evidence="8" key="1">
    <citation type="submission" date="2025-08" db="UniProtKB">
        <authorList>
            <consortium name="Ensembl"/>
        </authorList>
    </citation>
    <scope>IDENTIFICATION</scope>
</reference>
<proteinExistence type="predicted"/>
<evidence type="ECO:0000256" key="3">
    <source>
        <dbReference type="ARBA" id="ARBA00022771"/>
    </source>
</evidence>
<evidence type="ECO:0000313" key="9">
    <source>
        <dbReference type="Proteomes" id="UP001108240"/>
    </source>
</evidence>
<evidence type="ECO:0000313" key="8">
    <source>
        <dbReference type="Ensembl" id="ENSCCRP00000178462.1"/>
    </source>
</evidence>
<keyword evidence="9" id="KW-1185">Reference proteome</keyword>
<organism evidence="8 9">
    <name type="scientific">Cyprinus carpio carpio</name>
    <dbReference type="NCBI Taxonomy" id="630221"/>
    <lineage>
        <taxon>Eukaryota</taxon>
        <taxon>Metazoa</taxon>
        <taxon>Chordata</taxon>
        <taxon>Craniata</taxon>
        <taxon>Vertebrata</taxon>
        <taxon>Euteleostomi</taxon>
        <taxon>Actinopterygii</taxon>
        <taxon>Neopterygii</taxon>
        <taxon>Teleostei</taxon>
        <taxon>Ostariophysi</taxon>
        <taxon>Cypriniformes</taxon>
        <taxon>Cyprinidae</taxon>
        <taxon>Cyprininae</taxon>
        <taxon>Cyprinus</taxon>
    </lineage>
</organism>
<evidence type="ECO:0000259" key="7">
    <source>
        <dbReference type="Pfam" id="PF05699"/>
    </source>
</evidence>
<dbReference type="InterPro" id="IPR012337">
    <property type="entry name" value="RNaseH-like_sf"/>
</dbReference>
<dbReference type="GO" id="GO:0008270">
    <property type="term" value="F:zinc ion binding"/>
    <property type="evidence" value="ECO:0007669"/>
    <property type="project" value="UniProtKB-KW"/>
</dbReference>
<evidence type="ECO:0000256" key="2">
    <source>
        <dbReference type="ARBA" id="ARBA00022723"/>
    </source>
</evidence>
<protein>
    <recommendedName>
        <fullName evidence="7">HAT C-terminal dimerisation domain-containing protein</fullName>
    </recommendedName>
</protein>
<accession>A0A9J8D7V0</accession>
<dbReference type="OMA" id="RINAKAM"/>
<dbReference type="Ensembl" id="ENSCCRT00000174309.1">
    <property type="protein sequence ID" value="ENSCCRP00000178462.1"/>
    <property type="gene ID" value="ENSCCRG00000059061.1"/>
</dbReference>
<dbReference type="PANTHER" id="PTHR46481:SF10">
    <property type="entry name" value="ZINC FINGER BED DOMAIN-CONTAINING PROTEIN 39"/>
    <property type="match status" value="1"/>
</dbReference>
<dbReference type="SUPFAM" id="SSF53098">
    <property type="entry name" value="Ribonuclease H-like"/>
    <property type="match status" value="1"/>
</dbReference>
<evidence type="ECO:0000256" key="5">
    <source>
        <dbReference type="ARBA" id="ARBA00023242"/>
    </source>
</evidence>
<dbReference type="GeneTree" id="ENSGT00940000166742"/>
<keyword evidence="4" id="KW-0862">Zinc</keyword>
<dbReference type="Pfam" id="PF05699">
    <property type="entry name" value="Dimer_Tnp_hAT"/>
    <property type="match status" value="1"/>
</dbReference>
<sequence>MQRMLEQKRALNIYAGEYGKIATPAADQWDTVSNLIDTFARMEETKCLVLATLLDPRYKGHVFFAVDTLTKAKQWIKEEHAIVSEQLKTATTEDQGSDPKQRRVEDEKLPGPSSVLEQMYANILGPHGIPTQESDDEHRISEQLDQYLREPLIERQTGQPLEWWKQNTSRLHLLAPLSRKFLCPPPSSVPSERVFSEIGNIYDNKRSRFTGEHAEQLCFLHNNLPFLNWDEEDSRTSWVEKGPTQQLGCFDPAVVLF</sequence>
<dbReference type="Proteomes" id="UP001108240">
    <property type="component" value="Unplaced"/>
</dbReference>
<keyword evidence="3" id="KW-0863">Zinc-finger</keyword>
<dbReference type="InterPro" id="IPR052035">
    <property type="entry name" value="ZnF_BED_domain_contain"/>
</dbReference>
<evidence type="ECO:0000256" key="6">
    <source>
        <dbReference type="SAM" id="MobiDB-lite"/>
    </source>
</evidence>
<keyword evidence="2" id="KW-0479">Metal-binding</keyword>
<dbReference type="PANTHER" id="PTHR46481">
    <property type="entry name" value="ZINC FINGER BED DOMAIN-CONTAINING PROTEIN 4"/>
    <property type="match status" value="1"/>
</dbReference>
<dbReference type="AlphaFoldDB" id="A0A9J8D7V0"/>
<dbReference type="GO" id="GO:0005634">
    <property type="term" value="C:nucleus"/>
    <property type="evidence" value="ECO:0007669"/>
    <property type="project" value="UniProtKB-SubCell"/>
</dbReference>
<dbReference type="InterPro" id="IPR008906">
    <property type="entry name" value="HATC_C_dom"/>
</dbReference>
<keyword evidence="5" id="KW-0539">Nucleus</keyword>
<evidence type="ECO:0000256" key="4">
    <source>
        <dbReference type="ARBA" id="ARBA00022833"/>
    </source>
</evidence>
<feature type="region of interest" description="Disordered" evidence="6">
    <location>
        <begin position="87"/>
        <end position="111"/>
    </location>
</feature>
<dbReference type="GO" id="GO:0046983">
    <property type="term" value="F:protein dimerization activity"/>
    <property type="evidence" value="ECO:0007669"/>
    <property type="project" value="InterPro"/>
</dbReference>
<comment type="subcellular location">
    <subcellularLocation>
        <location evidence="1">Nucleus</location>
    </subcellularLocation>
</comment>
<feature type="domain" description="HAT C-terminal dimerisation" evidence="7">
    <location>
        <begin position="143"/>
        <end position="224"/>
    </location>
</feature>
<reference evidence="8" key="2">
    <citation type="submission" date="2025-09" db="UniProtKB">
        <authorList>
            <consortium name="Ensembl"/>
        </authorList>
    </citation>
    <scope>IDENTIFICATION</scope>
</reference>